<evidence type="ECO:0000313" key="6">
    <source>
        <dbReference type="Proteomes" id="UP001152795"/>
    </source>
</evidence>
<dbReference type="Pfam" id="PF00001">
    <property type="entry name" value="7tm_1"/>
    <property type="match status" value="1"/>
</dbReference>
<dbReference type="PANTHER" id="PTHR45698:SF1">
    <property type="entry name" value="TRACE AMINE-ASSOCIATED RECEPTOR 13C-LIKE"/>
    <property type="match status" value="1"/>
</dbReference>
<name>A0A7D9LK78_PARCT</name>
<keyword evidence="2" id="KW-0812">Transmembrane</keyword>
<reference evidence="5" key="1">
    <citation type="submission" date="2020-04" db="EMBL/GenBank/DDBJ databases">
        <authorList>
            <person name="Alioto T."/>
            <person name="Alioto T."/>
            <person name="Gomez Garrido J."/>
        </authorList>
    </citation>
    <scope>NUCLEOTIDE SEQUENCE</scope>
    <source>
        <strain evidence="5">A484AB</strain>
    </source>
</reference>
<evidence type="ECO:0000313" key="5">
    <source>
        <dbReference type="EMBL" id="CAB4032046.1"/>
    </source>
</evidence>
<sequence>MSAASDNWISRTIFTTFAIAAFLGNGLVLGCYLKKRKRPTLTPFDIYVINLALSDVLAGVFLIFNRFVYLPAMPNSQPNAHLFCTILWGGYILFGLCYVSVYTCVALTIERWLAVVKPHIYRRIKNKNALISLIFVWLWAFFINSTVFISVDENFEKGKCKWVEPNFGEKIFPFLELSFSCVLPFSIIIFLYSHIVWKIRRMENFLKQSKHNYKRRITIIGLAASAALVVGWTPVKVSFMLRYTGVGGKHLQGPIHLAFIMLASSNSFVNPILYGIYSSKFRDEYKEIIGGFFCQIFTRQSSGRREKKSTSKNLIELV</sequence>
<dbReference type="Gene3D" id="1.20.1070.10">
    <property type="entry name" value="Rhodopsin 7-helix transmembrane proteins"/>
    <property type="match status" value="1"/>
</dbReference>
<dbReference type="GO" id="GO:0004930">
    <property type="term" value="F:G protein-coupled receptor activity"/>
    <property type="evidence" value="ECO:0007669"/>
    <property type="project" value="InterPro"/>
</dbReference>
<keyword evidence="4" id="KW-0472">Membrane</keyword>
<dbReference type="InterPro" id="IPR000276">
    <property type="entry name" value="GPCR_Rhodpsn"/>
</dbReference>
<keyword evidence="5" id="KW-0675">Receptor</keyword>
<gene>
    <name evidence="5" type="ORF">PACLA_8A014117</name>
</gene>
<dbReference type="SUPFAM" id="SSF81321">
    <property type="entry name" value="Family A G protein-coupled receptor-like"/>
    <property type="match status" value="1"/>
</dbReference>
<dbReference type="PANTHER" id="PTHR45698">
    <property type="entry name" value="TRACE AMINE-ASSOCIATED RECEPTOR 19N-RELATED"/>
    <property type="match status" value="1"/>
</dbReference>
<evidence type="ECO:0000256" key="3">
    <source>
        <dbReference type="ARBA" id="ARBA00022989"/>
    </source>
</evidence>
<dbReference type="GO" id="GO:0016020">
    <property type="term" value="C:membrane"/>
    <property type="evidence" value="ECO:0007669"/>
    <property type="project" value="UniProtKB-SubCell"/>
</dbReference>
<evidence type="ECO:0000256" key="4">
    <source>
        <dbReference type="ARBA" id="ARBA00023136"/>
    </source>
</evidence>
<evidence type="ECO:0000256" key="1">
    <source>
        <dbReference type="ARBA" id="ARBA00004370"/>
    </source>
</evidence>
<protein>
    <submittedName>
        <fullName evidence="5">Melatonin receptor type 1A-like</fullName>
    </submittedName>
</protein>
<keyword evidence="6" id="KW-1185">Reference proteome</keyword>
<evidence type="ECO:0000256" key="2">
    <source>
        <dbReference type="ARBA" id="ARBA00022692"/>
    </source>
</evidence>
<dbReference type="EMBL" id="CACRXK020018081">
    <property type="protein sequence ID" value="CAB4032046.1"/>
    <property type="molecule type" value="Genomic_DNA"/>
</dbReference>
<dbReference type="PRINTS" id="PR00237">
    <property type="entry name" value="GPCRRHODOPSN"/>
</dbReference>
<dbReference type="PROSITE" id="PS50262">
    <property type="entry name" value="G_PROTEIN_RECEP_F1_2"/>
    <property type="match status" value="1"/>
</dbReference>
<keyword evidence="3" id="KW-1133">Transmembrane helix</keyword>
<dbReference type="Proteomes" id="UP001152795">
    <property type="component" value="Unassembled WGS sequence"/>
</dbReference>
<accession>A0A7D9LK78</accession>
<comment type="subcellular location">
    <subcellularLocation>
        <location evidence="1">Membrane</location>
    </subcellularLocation>
</comment>
<proteinExistence type="predicted"/>
<organism evidence="5 6">
    <name type="scientific">Paramuricea clavata</name>
    <name type="common">Red gorgonian</name>
    <name type="synonym">Violescent sea-whip</name>
    <dbReference type="NCBI Taxonomy" id="317549"/>
    <lineage>
        <taxon>Eukaryota</taxon>
        <taxon>Metazoa</taxon>
        <taxon>Cnidaria</taxon>
        <taxon>Anthozoa</taxon>
        <taxon>Octocorallia</taxon>
        <taxon>Malacalcyonacea</taxon>
        <taxon>Plexauridae</taxon>
        <taxon>Paramuricea</taxon>
    </lineage>
</organism>
<dbReference type="InterPro" id="IPR017452">
    <property type="entry name" value="GPCR_Rhodpsn_7TM"/>
</dbReference>
<dbReference type="CDD" id="cd00637">
    <property type="entry name" value="7tm_classA_rhodopsin-like"/>
    <property type="match status" value="1"/>
</dbReference>
<comment type="caution">
    <text evidence="5">The sequence shown here is derived from an EMBL/GenBank/DDBJ whole genome shotgun (WGS) entry which is preliminary data.</text>
</comment>
<dbReference type="OrthoDB" id="5965524at2759"/>
<dbReference type="AlphaFoldDB" id="A0A7D9LK78"/>